<feature type="compositionally biased region" description="Polar residues" evidence="1">
    <location>
        <begin position="35"/>
        <end position="44"/>
    </location>
</feature>
<comment type="caution">
    <text evidence="2">The sequence shown here is derived from an EMBL/GenBank/DDBJ whole genome shotgun (WGS) entry which is preliminary data.</text>
</comment>
<evidence type="ECO:0000313" key="3">
    <source>
        <dbReference type="Proteomes" id="UP000335636"/>
    </source>
</evidence>
<accession>A0A5E4A493</accession>
<dbReference type="AlphaFoldDB" id="A0A5E4A493"/>
<dbReference type="Proteomes" id="UP000335636">
    <property type="component" value="Unassembled WGS sequence"/>
</dbReference>
<dbReference type="EMBL" id="CABDUW010000011">
    <property type="protein sequence ID" value="VTJ51849.1"/>
    <property type="molecule type" value="Genomic_DNA"/>
</dbReference>
<feature type="compositionally biased region" description="Basic and acidic residues" evidence="1">
    <location>
        <begin position="45"/>
        <end position="57"/>
    </location>
</feature>
<reference evidence="2" key="1">
    <citation type="submission" date="2019-04" db="EMBL/GenBank/DDBJ databases">
        <authorList>
            <person name="Alioto T."/>
            <person name="Alioto T."/>
        </authorList>
    </citation>
    <scope>NUCLEOTIDE SEQUENCE [LARGE SCALE GENOMIC DNA]</scope>
</reference>
<feature type="region of interest" description="Disordered" evidence="1">
    <location>
        <begin position="30"/>
        <end position="57"/>
    </location>
</feature>
<protein>
    <submittedName>
        <fullName evidence="2">Uncharacterized protein</fullName>
    </submittedName>
</protein>
<keyword evidence="3" id="KW-1185">Reference proteome</keyword>
<evidence type="ECO:0000313" key="2">
    <source>
        <dbReference type="EMBL" id="VTJ51849.1"/>
    </source>
</evidence>
<feature type="non-terminal residue" evidence="2">
    <location>
        <position position="57"/>
    </location>
</feature>
<evidence type="ECO:0000256" key="1">
    <source>
        <dbReference type="SAM" id="MobiDB-lite"/>
    </source>
</evidence>
<sequence length="57" mass="6825">MKHKINLCPRVTQRIVERQRLRPKLEYLRTESEDSVTLMSGPSDTTKEERKLEARNR</sequence>
<organism evidence="2 3">
    <name type="scientific">Marmota monax</name>
    <name type="common">Woodchuck</name>
    <dbReference type="NCBI Taxonomy" id="9995"/>
    <lineage>
        <taxon>Eukaryota</taxon>
        <taxon>Metazoa</taxon>
        <taxon>Chordata</taxon>
        <taxon>Craniata</taxon>
        <taxon>Vertebrata</taxon>
        <taxon>Euteleostomi</taxon>
        <taxon>Mammalia</taxon>
        <taxon>Eutheria</taxon>
        <taxon>Euarchontoglires</taxon>
        <taxon>Glires</taxon>
        <taxon>Rodentia</taxon>
        <taxon>Sciuromorpha</taxon>
        <taxon>Sciuridae</taxon>
        <taxon>Xerinae</taxon>
        <taxon>Marmotini</taxon>
        <taxon>Marmota</taxon>
    </lineage>
</organism>
<proteinExistence type="predicted"/>
<gene>
    <name evidence="2" type="ORF">MONAX_5E005877</name>
</gene>
<name>A0A5E4A493_MARMO</name>